<dbReference type="Pfam" id="PF08572">
    <property type="entry name" value="PRP3"/>
    <property type="match status" value="1"/>
</dbReference>
<evidence type="ECO:0000259" key="7">
    <source>
        <dbReference type="Pfam" id="PF06544"/>
    </source>
</evidence>
<feature type="region of interest" description="Disordered" evidence="6">
    <location>
        <begin position="377"/>
        <end position="398"/>
    </location>
</feature>
<keyword evidence="10" id="KW-1185">Reference proteome</keyword>
<feature type="domain" description="Small nuclear ribonucleoprotein Prp3 C-terminal" evidence="7">
    <location>
        <begin position="410"/>
        <end position="532"/>
    </location>
</feature>
<dbReference type="Proteomes" id="UP001195914">
    <property type="component" value="Unassembled WGS sequence"/>
</dbReference>
<dbReference type="InterPro" id="IPR013881">
    <property type="entry name" value="Pre-mRNA_splic_Prp3_dom"/>
</dbReference>
<keyword evidence="5" id="KW-0175">Coiled coil</keyword>
<dbReference type="Pfam" id="PF06544">
    <property type="entry name" value="Prp3_C"/>
    <property type="match status" value="1"/>
</dbReference>
<evidence type="ECO:0000256" key="5">
    <source>
        <dbReference type="SAM" id="Coils"/>
    </source>
</evidence>
<evidence type="ECO:0000313" key="10">
    <source>
        <dbReference type="Proteomes" id="UP001195914"/>
    </source>
</evidence>
<accession>A0AAD9GHB8</accession>
<sequence length="543" mass="63274">MLNGTLLNNPLSVASNIASAKEALKAAKQEEILRKQIKEKFDKINITKKLLPITTRLGLKPLAVDSLGRVLDESGNVMQHKPIMHSSLKINQNFEREQRQKEAVAAAAAPDRTKAAKKVEQSQYVDPTLNAVKRRRRMALNFVEPGSYIKQERQLQRQMEDKALGIDHKNIQGYKKRILELQDRRLNAKHRLELAEERGVAPTDVTDKLEELNPNLIPLKAGSRLENKDSWDDDEPWLEWWDRGIVLLNTGEDPFKTMNARKHQTLDIKPDLCMINDKKFNNYIEHPCKMDGRKRKLKETPAIMLTKTERKKLRRRKRQEMFKKIQDKIRIGLIPPPPPKLKLSNLMRVLKDQSVADPSKVEKQVREQMEERLRNHEMRNEERKLTPEQRSKKHAKKWQVGKNDEIEAALFTLKSLDNPKMLFKVDVNAQQFHLTGCCIVASHAPSIVVVEGSKLSIKRYIKLLMRRIKWEECETPAEESARYKEPTKFCKQIWTGSVKRRNFSHWSVASAECDEEIAEILRPFKAVHYYEMVQKYRDPLEDI</sequence>
<reference evidence="9" key="2">
    <citation type="submission" date="2021-05" db="EMBL/GenBank/DDBJ databases">
        <authorList>
            <person name="Pain A."/>
        </authorList>
    </citation>
    <scope>NUCLEOTIDE SEQUENCE</scope>
    <source>
        <strain evidence="9">1802A</strain>
    </source>
</reference>
<comment type="caution">
    <text evidence="9">The sequence shown here is derived from an EMBL/GenBank/DDBJ whole genome shotgun (WGS) entry which is preliminary data.</text>
</comment>
<feature type="coiled-coil region" evidence="5">
    <location>
        <begin position="171"/>
        <end position="198"/>
    </location>
</feature>
<dbReference type="PANTHER" id="PTHR14212:SF0">
    <property type="entry name" value="U4_U6 SMALL NUCLEAR RIBONUCLEOPROTEIN PRP3"/>
    <property type="match status" value="1"/>
</dbReference>
<evidence type="ECO:0000313" key="9">
    <source>
        <dbReference type="EMBL" id="KAK1938464.1"/>
    </source>
</evidence>
<dbReference type="CDD" id="cd24162">
    <property type="entry name" value="Prp3_C"/>
    <property type="match status" value="1"/>
</dbReference>
<feature type="compositionally biased region" description="Basic and acidic residues" evidence="6">
    <location>
        <begin position="377"/>
        <end position="390"/>
    </location>
</feature>
<evidence type="ECO:0000256" key="1">
    <source>
        <dbReference type="ARBA" id="ARBA00004123"/>
    </source>
</evidence>
<dbReference type="InterPro" id="IPR010541">
    <property type="entry name" value="Prp3_C"/>
</dbReference>
<gene>
    <name evidence="9" type="ORF">X943_001489</name>
</gene>
<keyword evidence="4" id="KW-0539">Nucleus</keyword>
<evidence type="ECO:0000256" key="4">
    <source>
        <dbReference type="ARBA" id="ARBA00023242"/>
    </source>
</evidence>
<evidence type="ECO:0000256" key="3">
    <source>
        <dbReference type="ARBA" id="ARBA00023187"/>
    </source>
</evidence>
<comment type="subcellular location">
    <subcellularLocation>
        <location evidence="1">Nucleus</location>
    </subcellularLocation>
</comment>
<keyword evidence="3" id="KW-0508">mRNA splicing</keyword>
<dbReference type="PANTHER" id="PTHR14212">
    <property type="entry name" value="U4/U6-ASSOCIATED RNA SPLICING FACTOR-RELATED"/>
    <property type="match status" value="1"/>
</dbReference>
<dbReference type="GO" id="GO:0000398">
    <property type="term" value="P:mRNA splicing, via spliceosome"/>
    <property type="evidence" value="ECO:0007669"/>
    <property type="project" value="InterPro"/>
</dbReference>
<evidence type="ECO:0000256" key="6">
    <source>
        <dbReference type="SAM" id="MobiDB-lite"/>
    </source>
</evidence>
<dbReference type="GO" id="GO:0046540">
    <property type="term" value="C:U4/U6 x U5 tri-snRNP complex"/>
    <property type="evidence" value="ECO:0007669"/>
    <property type="project" value="InterPro"/>
</dbReference>
<keyword evidence="2" id="KW-0507">mRNA processing</keyword>
<proteinExistence type="predicted"/>
<dbReference type="InterPro" id="IPR027104">
    <property type="entry name" value="Prp3"/>
</dbReference>
<evidence type="ECO:0000259" key="8">
    <source>
        <dbReference type="Pfam" id="PF08572"/>
    </source>
</evidence>
<feature type="domain" description="Pre-mRNA-splicing factor 3" evidence="8">
    <location>
        <begin position="123"/>
        <end position="386"/>
    </location>
</feature>
<keyword evidence="9" id="KW-0687">Ribonucleoprotein</keyword>
<protein>
    <submittedName>
        <fullName evidence="9">U4/U6 small nuclear ribonucleoprotein Prp3</fullName>
    </submittedName>
</protein>
<evidence type="ECO:0000256" key="2">
    <source>
        <dbReference type="ARBA" id="ARBA00022664"/>
    </source>
</evidence>
<dbReference type="EMBL" id="JAHBMH010000024">
    <property type="protein sequence ID" value="KAK1938464.1"/>
    <property type="molecule type" value="Genomic_DNA"/>
</dbReference>
<dbReference type="AlphaFoldDB" id="A0AAD9GHB8"/>
<name>A0AAD9GHB8_BABDI</name>
<organism evidence="9 10">
    <name type="scientific">Babesia divergens</name>
    <dbReference type="NCBI Taxonomy" id="32595"/>
    <lineage>
        <taxon>Eukaryota</taxon>
        <taxon>Sar</taxon>
        <taxon>Alveolata</taxon>
        <taxon>Apicomplexa</taxon>
        <taxon>Aconoidasida</taxon>
        <taxon>Piroplasmida</taxon>
        <taxon>Babesiidae</taxon>
        <taxon>Babesia</taxon>
    </lineage>
</organism>
<reference evidence="9" key="1">
    <citation type="journal article" date="2014" name="Nucleic Acids Res.">
        <title>The evolutionary dynamics of variant antigen genes in Babesia reveal a history of genomic innovation underlying host-parasite interaction.</title>
        <authorList>
            <person name="Jackson A.P."/>
            <person name="Otto T.D."/>
            <person name="Darby A."/>
            <person name="Ramaprasad A."/>
            <person name="Xia D."/>
            <person name="Echaide I.E."/>
            <person name="Farber M."/>
            <person name="Gahlot S."/>
            <person name="Gamble J."/>
            <person name="Gupta D."/>
            <person name="Gupta Y."/>
            <person name="Jackson L."/>
            <person name="Malandrin L."/>
            <person name="Malas T.B."/>
            <person name="Moussa E."/>
            <person name="Nair M."/>
            <person name="Reid A.J."/>
            <person name="Sanders M."/>
            <person name="Sharma J."/>
            <person name="Tracey A."/>
            <person name="Quail M.A."/>
            <person name="Weir W."/>
            <person name="Wastling J.M."/>
            <person name="Hall N."/>
            <person name="Willadsen P."/>
            <person name="Lingelbach K."/>
            <person name="Shiels B."/>
            <person name="Tait A."/>
            <person name="Berriman M."/>
            <person name="Allred D.R."/>
            <person name="Pain A."/>
        </authorList>
    </citation>
    <scope>NUCLEOTIDE SEQUENCE</scope>
    <source>
        <strain evidence="9">1802A</strain>
    </source>
</reference>